<dbReference type="PANTHER" id="PTHR34315">
    <property type="match status" value="1"/>
</dbReference>
<dbReference type="Pfam" id="PF00775">
    <property type="entry name" value="Dioxygenase_C"/>
    <property type="match status" value="1"/>
</dbReference>
<name>A0A9X2HI42_9MICC</name>
<dbReference type="EMBL" id="JANAFB010000044">
    <property type="protein sequence ID" value="MCP3426962.1"/>
    <property type="molecule type" value="Genomic_DNA"/>
</dbReference>
<feature type="compositionally biased region" description="Basic and acidic residues" evidence="1">
    <location>
        <begin position="19"/>
        <end position="29"/>
    </location>
</feature>
<proteinExistence type="predicted"/>
<dbReference type="GO" id="GO:0008199">
    <property type="term" value="F:ferric iron binding"/>
    <property type="evidence" value="ECO:0007669"/>
    <property type="project" value="InterPro"/>
</dbReference>
<dbReference type="PANTHER" id="PTHR34315:SF1">
    <property type="entry name" value="INTRADIOL RING-CLEAVAGE DIOXYGENASES DOMAIN-CONTAINING PROTEIN-RELATED"/>
    <property type="match status" value="1"/>
</dbReference>
<feature type="compositionally biased region" description="Gly residues" evidence="1">
    <location>
        <begin position="357"/>
        <end position="376"/>
    </location>
</feature>
<dbReference type="Gene3D" id="2.60.130.10">
    <property type="entry name" value="Aromatic compound dioxygenase"/>
    <property type="match status" value="1"/>
</dbReference>
<dbReference type="AlphaFoldDB" id="A0A9X2HI42"/>
<feature type="region of interest" description="Disordered" evidence="1">
    <location>
        <begin position="1"/>
        <end position="68"/>
    </location>
</feature>
<sequence>MSPLFSRRRSPRPFPAASEHGEGRAEGSRPGDPAGTPPGGAASRSGGVGSRAAAEEPVRTFEGRVLDRQDEDVEDQGLRFDLGTLLDRRRVLGVAGAGAGALLLAACSTQEETSSDTTAEASPSASSASPSATATQDYDEEMPQETAGPYPGDGSNGEDVLEISGVERSDIRSSIDGGATAAGAAMTLRMNIVDMVNDDGPLTGAAVYVWHCDAEGNYSMYADGLTEETYLRGVQVVGDDGTVTFTSIFPGCYSGRWPHIHFEVFPDVASITDASNAILTSQIALPQEVCAQVYADSAYGDSATNLSQGSLESDNVFSDGWDLQLAAVTGDSSSGYTVSIDVPIDTSTEPEQASMGGMPGGGGGEPPAGGMPGGGQ</sequence>
<evidence type="ECO:0000313" key="3">
    <source>
        <dbReference type="EMBL" id="MCP3426962.1"/>
    </source>
</evidence>
<dbReference type="InterPro" id="IPR015889">
    <property type="entry name" value="Intradiol_dOase_core"/>
</dbReference>
<accession>A0A9X2HI42</accession>
<protein>
    <submittedName>
        <fullName evidence="3">3,4-dioxygenase subunit beta</fullName>
    </submittedName>
</protein>
<feature type="compositionally biased region" description="Basic residues" evidence="1">
    <location>
        <begin position="1"/>
        <end position="11"/>
    </location>
</feature>
<evidence type="ECO:0000259" key="2">
    <source>
        <dbReference type="Pfam" id="PF00775"/>
    </source>
</evidence>
<feature type="compositionally biased region" description="Low complexity" evidence="1">
    <location>
        <begin position="113"/>
        <end position="136"/>
    </location>
</feature>
<dbReference type="Proteomes" id="UP001139502">
    <property type="component" value="Unassembled WGS sequence"/>
</dbReference>
<keyword evidence="4" id="KW-1185">Reference proteome</keyword>
<reference evidence="3" key="1">
    <citation type="submission" date="2022-06" db="EMBL/GenBank/DDBJ databases">
        <title>Rothia sp. isolated from sandalwood seedling.</title>
        <authorList>
            <person name="Tuikhar N."/>
            <person name="Kirdat K."/>
            <person name="Thorat V."/>
            <person name="Swetha P."/>
            <person name="Padma S."/>
            <person name="Sundararaj R."/>
            <person name="Yadav A."/>
        </authorList>
    </citation>
    <scope>NUCLEOTIDE SEQUENCE</scope>
    <source>
        <strain evidence="3">AR01</strain>
    </source>
</reference>
<feature type="domain" description="Intradiol ring-cleavage dioxygenases" evidence="2">
    <location>
        <begin position="178"/>
        <end position="255"/>
    </location>
</feature>
<evidence type="ECO:0000313" key="4">
    <source>
        <dbReference type="Proteomes" id="UP001139502"/>
    </source>
</evidence>
<evidence type="ECO:0000256" key="1">
    <source>
        <dbReference type="SAM" id="MobiDB-lite"/>
    </source>
</evidence>
<feature type="compositionally biased region" description="Low complexity" evidence="1">
    <location>
        <begin position="30"/>
        <end position="45"/>
    </location>
</feature>
<dbReference type="SUPFAM" id="SSF49482">
    <property type="entry name" value="Aromatic compound dioxygenase"/>
    <property type="match status" value="1"/>
</dbReference>
<gene>
    <name evidence="3" type="ORF">NBM05_13325</name>
</gene>
<dbReference type="RefSeq" id="WP_254168417.1">
    <property type="nucleotide sequence ID" value="NZ_JANAFB010000044.1"/>
</dbReference>
<feature type="compositionally biased region" description="Basic and acidic residues" evidence="1">
    <location>
        <begin position="53"/>
        <end position="68"/>
    </location>
</feature>
<dbReference type="GO" id="GO:0016702">
    <property type="term" value="F:oxidoreductase activity, acting on single donors with incorporation of molecular oxygen, incorporation of two atoms of oxygen"/>
    <property type="evidence" value="ECO:0007669"/>
    <property type="project" value="InterPro"/>
</dbReference>
<feature type="region of interest" description="Disordered" evidence="1">
    <location>
        <begin position="113"/>
        <end position="160"/>
    </location>
</feature>
<feature type="region of interest" description="Disordered" evidence="1">
    <location>
        <begin position="347"/>
        <end position="376"/>
    </location>
</feature>
<organism evidence="3 4">
    <name type="scientific">Rothia santali</name>
    <dbReference type="NCBI Taxonomy" id="2949643"/>
    <lineage>
        <taxon>Bacteria</taxon>
        <taxon>Bacillati</taxon>
        <taxon>Actinomycetota</taxon>
        <taxon>Actinomycetes</taxon>
        <taxon>Micrococcales</taxon>
        <taxon>Micrococcaceae</taxon>
        <taxon>Rothia</taxon>
    </lineage>
</organism>
<comment type="caution">
    <text evidence="3">The sequence shown here is derived from an EMBL/GenBank/DDBJ whole genome shotgun (WGS) entry which is preliminary data.</text>
</comment>
<dbReference type="InterPro" id="IPR000627">
    <property type="entry name" value="Intradiol_dOase_C"/>
</dbReference>